<protein>
    <submittedName>
        <fullName evidence="1">Uncharacterized protein</fullName>
    </submittedName>
</protein>
<dbReference type="Proteomes" id="UP000018780">
    <property type="component" value="Chromosome"/>
</dbReference>
<evidence type="ECO:0000313" key="1">
    <source>
        <dbReference type="EMBL" id="AHD00463.1"/>
    </source>
</evidence>
<dbReference type="HOGENOM" id="CLU_160629_0_0_5"/>
<dbReference type="EMBL" id="CP006773">
    <property type="protein sequence ID" value="AHD00463.1"/>
    <property type="molecule type" value="Genomic_DNA"/>
</dbReference>
<dbReference type="PATRIC" id="fig|999552.6.peg.1361"/>
<dbReference type="AlphaFoldDB" id="V9VR10"/>
<sequence>MTTLIHPNSFCAADVASACTPTIGVQVDPLDALFLRLKRQQEAEIAAQDREAERLAALIGSNGGPPLVEPFGIDAPWFQFAEAEEVERLAKLHVRIERRKLILSEDVGERKLIMKRCIRRMRRAAGKG</sequence>
<dbReference type="STRING" id="999552.METH_06765"/>
<proteinExistence type="predicted"/>
<accession>V9VR10</accession>
<evidence type="ECO:0000313" key="2">
    <source>
        <dbReference type="Proteomes" id="UP000018780"/>
    </source>
</evidence>
<organism evidence="1 2">
    <name type="scientific">Leisingera methylohalidivorans DSM 14336</name>
    <dbReference type="NCBI Taxonomy" id="999552"/>
    <lineage>
        <taxon>Bacteria</taxon>
        <taxon>Pseudomonadati</taxon>
        <taxon>Pseudomonadota</taxon>
        <taxon>Alphaproteobacteria</taxon>
        <taxon>Rhodobacterales</taxon>
        <taxon>Roseobacteraceae</taxon>
        <taxon>Leisingera</taxon>
    </lineage>
</organism>
<name>V9VR10_9RHOB</name>
<dbReference type="KEGG" id="lmd:METH_06765"/>
<dbReference type="RefSeq" id="WP_024089630.1">
    <property type="nucleotide sequence ID" value="NC_023135.1"/>
</dbReference>
<gene>
    <name evidence="1" type="ORF">METH_06765</name>
</gene>
<keyword evidence="2" id="KW-1185">Reference proteome</keyword>
<reference evidence="1 2" key="1">
    <citation type="submission" date="2013-09" db="EMBL/GenBank/DDBJ databases">
        <authorList>
            <consortium name="DOE Joint Genome Institute"/>
            <person name="Klenk H.-P."/>
            <person name="Huntemann M."/>
            <person name="Han J."/>
            <person name="Chen A."/>
            <person name="Kyrpides N."/>
            <person name="Mavromatis K."/>
            <person name="Markowitz V."/>
            <person name="Palaniappan K."/>
            <person name="Ivanova N."/>
            <person name="Schaumberg A."/>
            <person name="Pati A."/>
            <person name="Liolios K."/>
            <person name="Nordberg H.P."/>
            <person name="Cantor M.N."/>
            <person name="Hua S.X."/>
            <person name="Woyke T."/>
        </authorList>
    </citation>
    <scope>NUCLEOTIDE SEQUENCE [LARGE SCALE GENOMIC DNA]</scope>
    <source>
        <strain evidence="1 2">DSM 14336</strain>
    </source>
</reference>